<name>A0A1B1Y3W4_9FLAO</name>
<dbReference type="InterPro" id="IPR025924">
    <property type="entry name" value="YHYH_dom"/>
</dbReference>
<reference evidence="3 4" key="1">
    <citation type="submission" date="2016-02" db="EMBL/GenBank/DDBJ databases">
        <authorList>
            <person name="Wen L."/>
            <person name="He K."/>
            <person name="Yang H."/>
        </authorList>
    </citation>
    <scope>NUCLEOTIDE SEQUENCE [LARGE SCALE GENOMIC DNA]</scope>
    <source>
        <strain evidence="3 4">CZ1127</strain>
    </source>
</reference>
<dbReference type="KEGG" id="wfu:AXE80_03655"/>
<organism evidence="3 4">
    <name type="scientific">Wenyingzhuangia fucanilytica</name>
    <dbReference type="NCBI Taxonomy" id="1790137"/>
    <lineage>
        <taxon>Bacteria</taxon>
        <taxon>Pseudomonadati</taxon>
        <taxon>Bacteroidota</taxon>
        <taxon>Flavobacteriia</taxon>
        <taxon>Flavobacteriales</taxon>
        <taxon>Flavobacteriaceae</taxon>
        <taxon>Wenyingzhuangia</taxon>
    </lineage>
</organism>
<keyword evidence="1" id="KW-0732">Signal</keyword>
<feature type="domain" description="YHYH" evidence="2">
    <location>
        <begin position="283"/>
        <end position="311"/>
    </location>
</feature>
<sequence>MKKIILANLILFISLASYSQNTYLHPSDTLVKPSFFESSNLLVNWEWDYCPVRVVGTDTTFVDCYNVTFRDTYSASIDLCPSNTSEVGGIGLFNGVPRLLDNSLFTDMEADGSNIISNTNSTSINYKNLTTGTTTSGGGPNPKYCIEADLYLGNENAVWYHQYQILAGPINKPGSTYNYHTAETIGILIDGMVLEHTPPSSESVSALQGGIIPLDRCGFHPEPSGFGHFHTIPHGINLALAANGVSSDYYCEDVDQLENSGLAGFSFEGIPIYAPYDNGENTAPNDLDECNGHTGATVEFPNGVYHYHASATDIINNPPCRSYFAPLEDTRYEYGEFESEVLGIDKTVYDANLVSVELINKTIVFTGNFEVLEVFNTEGKTIFKIKNGSQPVHKNIEQYLPGIYFISAKLDNKYCFKKILFN</sequence>
<dbReference type="RefSeq" id="WP_068824540.1">
    <property type="nucleotide sequence ID" value="NZ_CP014224.1"/>
</dbReference>
<dbReference type="OrthoDB" id="665834at2"/>
<evidence type="ECO:0000256" key="1">
    <source>
        <dbReference type="SAM" id="SignalP"/>
    </source>
</evidence>
<dbReference type="Proteomes" id="UP000092967">
    <property type="component" value="Chromosome"/>
</dbReference>
<feature type="chain" id="PRO_5008532398" description="YHYH domain-containing protein" evidence="1">
    <location>
        <begin position="20"/>
        <end position="422"/>
    </location>
</feature>
<dbReference type="AlphaFoldDB" id="A0A1B1Y3W4"/>
<dbReference type="Pfam" id="PF14240">
    <property type="entry name" value="YHYH"/>
    <property type="match status" value="1"/>
</dbReference>
<evidence type="ECO:0000259" key="2">
    <source>
        <dbReference type="Pfam" id="PF14240"/>
    </source>
</evidence>
<proteinExistence type="predicted"/>
<gene>
    <name evidence="3" type="ORF">AXE80_03655</name>
</gene>
<dbReference type="STRING" id="1790137.AXE80_03655"/>
<dbReference type="EMBL" id="CP014224">
    <property type="protein sequence ID" value="ANW95429.1"/>
    <property type="molecule type" value="Genomic_DNA"/>
</dbReference>
<evidence type="ECO:0000313" key="3">
    <source>
        <dbReference type="EMBL" id="ANW95429.1"/>
    </source>
</evidence>
<protein>
    <recommendedName>
        <fullName evidence="2">YHYH domain-containing protein</fullName>
    </recommendedName>
</protein>
<accession>A0A1B1Y3W4</accession>
<keyword evidence="4" id="KW-1185">Reference proteome</keyword>
<evidence type="ECO:0000313" key="4">
    <source>
        <dbReference type="Proteomes" id="UP000092967"/>
    </source>
</evidence>
<feature type="signal peptide" evidence="1">
    <location>
        <begin position="1"/>
        <end position="19"/>
    </location>
</feature>